<sequence>MTQMRLIVMIVCFLAGTSAVPISPNADLKESLSVGDMQQFQPGSPRMLSGLHQQVPNPWASQPNPSTAVRQHPAQFQYLPYSQQPQFFYYPILGQQSRNPTFSYGVSAFQHAASQQYPANAAPALRPARPQQGQNAHQMRQPQQQQQQQQQFQPIFYMVPQMPQRMAGSYGGLSSEELQNMGRVNMHLPAIRGNVFPVSGPQTVVPIGPVRPPNPFPATGMTYPGITELQQPSIIAVPPSRDAIPATGGSHPNSAVLPSRISGTQDRDRAPCVSAEIPSTNSFAPLDSGHGAFISADVPTVHPDPQSSGPSLVPDPLPTAEYKEDLFPAAPPLLSDTVDTNTANEMYP</sequence>
<accession>A0AC58JHC6</accession>
<name>A0AC58JHC6_DANRE</name>
<reference evidence="2" key="1">
    <citation type="submission" date="2025-08" db="UniProtKB">
        <authorList>
            <consortium name="RefSeq"/>
        </authorList>
    </citation>
    <scope>IDENTIFICATION</scope>
    <source>
        <strain evidence="2">Tuebingen</strain>
        <tissue evidence="2">Fibroblasts and whole tissue</tissue>
    </source>
</reference>
<protein>
    <submittedName>
        <fullName evidence="2">Ameloblastin isoform X1</fullName>
    </submittedName>
</protein>
<dbReference type="RefSeq" id="XP_073805884.1">
    <property type="nucleotide sequence ID" value="XM_073949783.1"/>
</dbReference>
<keyword evidence="1" id="KW-1185">Reference proteome</keyword>
<organism evidence="1 2">
    <name type="scientific">Danio rerio</name>
    <name type="common">Zebrafish</name>
    <name type="synonym">Brachydanio rerio</name>
    <dbReference type="NCBI Taxonomy" id="7955"/>
    <lineage>
        <taxon>Eukaryota</taxon>
        <taxon>Metazoa</taxon>
        <taxon>Chordata</taxon>
        <taxon>Craniata</taxon>
        <taxon>Vertebrata</taxon>
        <taxon>Euteleostomi</taxon>
        <taxon>Actinopterygii</taxon>
        <taxon>Neopterygii</taxon>
        <taxon>Teleostei</taxon>
        <taxon>Ostariophysi</taxon>
        <taxon>Cypriniformes</taxon>
        <taxon>Danionidae</taxon>
        <taxon>Danioninae</taxon>
        <taxon>Danio</taxon>
    </lineage>
</organism>
<dbReference type="Proteomes" id="UP000000437">
    <property type="component" value="Chromosome 1"/>
</dbReference>
<evidence type="ECO:0000313" key="2">
    <source>
        <dbReference type="RefSeq" id="XP_073805884.1"/>
    </source>
</evidence>
<proteinExistence type="predicted"/>
<gene>
    <name evidence="2" type="primary">ambn</name>
    <name evidence="2" type="synonym">scpp6</name>
    <name evidence="2" type="synonym">si:dkey-22i16.6</name>
</gene>
<evidence type="ECO:0000313" key="1">
    <source>
        <dbReference type="Proteomes" id="UP000000437"/>
    </source>
</evidence>